<reference evidence="3 4" key="1">
    <citation type="submission" date="2018-10" db="EMBL/GenBank/DDBJ databases">
        <title>Genomic Encyclopedia of Type Strains, Phase IV (KMG-IV): sequencing the most valuable type-strain genomes for metagenomic binning, comparative biology and taxonomic classification.</title>
        <authorList>
            <person name="Goeker M."/>
        </authorList>
    </citation>
    <scope>NUCLEOTIDE SEQUENCE [LARGE SCALE GENOMIC DNA]</scope>
    <source>
        <strain evidence="3 4">DSM 26916</strain>
    </source>
</reference>
<comment type="caution">
    <text evidence="3">The sequence shown here is derived from an EMBL/GenBank/DDBJ whole genome shotgun (WGS) entry which is preliminary data.</text>
</comment>
<dbReference type="PANTHER" id="PTHR35377">
    <property type="entry name" value="ANTITOXIN VAPB49-RELATED-RELATED"/>
    <property type="match status" value="1"/>
</dbReference>
<accession>A0A497XCC4</accession>
<gene>
    <name evidence="3" type="ORF">DFR35_1208</name>
</gene>
<evidence type="ECO:0000256" key="1">
    <source>
        <dbReference type="ARBA" id="ARBA00009981"/>
    </source>
</evidence>
<evidence type="ECO:0000313" key="3">
    <source>
        <dbReference type="EMBL" id="RLJ64570.1"/>
    </source>
</evidence>
<proteinExistence type="inferred from homology"/>
<dbReference type="Proteomes" id="UP000268908">
    <property type="component" value="Unassembled WGS sequence"/>
</dbReference>
<dbReference type="InterPro" id="IPR036165">
    <property type="entry name" value="YefM-like_sf"/>
</dbReference>
<evidence type="ECO:0000313" key="4">
    <source>
        <dbReference type="Proteomes" id="UP000268908"/>
    </source>
</evidence>
<dbReference type="PANTHER" id="PTHR35377:SF4">
    <property type="entry name" value="PREVENT-HOST-DEATH FAMILY PROTEIN"/>
    <property type="match status" value="1"/>
</dbReference>
<organism evidence="3 4">
    <name type="scientific">Sulfurisoma sediminicola</name>
    <dbReference type="NCBI Taxonomy" id="1381557"/>
    <lineage>
        <taxon>Bacteria</taxon>
        <taxon>Pseudomonadati</taxon>
        <taxon>Pseudomonadota</taxon>
        <taxon>Betaproteobacteria</taxon>
        <taxon>Nitrosomonadales</taxon>
        <taxon>Sterolibacteriaceae</taxon>
        <taxon>Sulfurisoma</taxon>
    </lineage>
</organism>
<dbReference type="InterPro" id="IPR006442">
    <property type="entry name" value="Antitoxin_Phd/YefM"/>
</dbReference>
<evidence type="ECO:0000256" key="2">
    <source>
        <dbReference type="RuleBase" id="RU362080"/>
    </source>
</evidence>
<dbReference type="Gene3D" id="3.40.1620.10">
    <property type="entry name" value="YefM-like domain"/>
    <property type="match status" value="1"/>
</dbReference>
<dbReference type="AlphaFoldDB" id="A0A497XCC4"/>
<dbReference type="Pfam" id="PF02604">
    <property type="entry name" value="PhdYeFM_antitox"/>
    <property type="match status" value="1"/>
</dbReference>
<dbReference type="EMBL" id="RCCI01000005">
    <property type="protein sequence ID" value="RLJ64570.1"/>
    <property type="molecule type" value="Genomic_DNA"/>
</dbReference>
<dbReference type="SUPFAM" id="SSF143120">
    <property type="entry name" value="YefM-like"/>
    <property type="match status" value="1"/>
</dbReference>
<name>A0A497XCC4_9PROT</name>
<protein>
    <recommendedName>
        <fullName evidence="2">Antitoxin</fullName>
    </recommendedName>
</protein>
<sequence length="78" mass="8617">MTNMNQFNIADAKAHFSELVRKALMGEEVVIARDNKPLVRIVPVAPPAGKRQPGSGKGQILYIADDFDAPLEDFQAYM</sequence>
<dbReference type="NCBIfam" id="TIGR01552">
    <property type="entry name" value="phd_fam"/>
    <property type="match status" value="1"/>
</dbReference>
<comment type="function">
    <text evidence="2">Antitoxin component of a type II toxin-antitoxin (TA) system.</text>
</comment>
<dbReference type="InterPro" id="IPR051416">
    <property type="entry name" value="phD-YefM_TA_antitoxins"/>
</dbReference>
<comment type="similarity">
    <text evidence="1 2">Belongs to the phD/YefM antitoxin family.</text>
</comment>
<keyword evidence="4" id="KW-1185">Reference proteome</keyword>